<feature type="region of interest" description="Disordered" evidence="1">
    <location>
        <begin position="1"/>
        <end position="98"/>
    </location>
</feature>
<feature type="compositionally biased region" description="Gly residues" evidence="1">
    <location>
        <begin position="204"/>
        <end position="227"/>
    </location>
</feature>
<feature type="compositionally biased region" description="Polar residues" evidence="1">
    <location>
        <begin position="1"/>
        <end position="12"/>
    </location>
</feature>
<feature type="compositionally biased region" description="Basic and acidic residues" evidence="1">
    <location>
        <begin position="70"/>
        <end position="83"/>
    </location>
</feature>
<keyword evidence="3" id="KW-1185">Reference proteome</keyword>
<evidence type="ECO:0000256" key="1">
    <source>
        <dbReference type="SAM" id="MobiDB-lite"/>
    </source>
</evidence>
<feature type="compositionally biased region" description="Low complexity" evidence="1">
    <location>
        <begin position="146"/>
        <end position="155"/>
    </location>
</feature>
<feature type="region of interest" description="Disordered" evidence="1">
    <location>
        <begin position="187"/>
        <end position="228"/>
    </location>
</feature>
<reference evidence="2 3" key="1">
    <citation type="submission" date="2017-05" db="EMBL/GenBank/DDBJ databases">
        <title>Draft genome sequence of Elsinoe australis.</title>
        <authorList>
            <person name="Cheng Q."/>
        </authorList>
    </citation>
    <scope>NUCLEOTIDE SEQUENCE [LARGE SCALE GENOMIC DNA]</scope>
    <source>
        <strain evidence="2 3">NL1</strain>
    </source>
</reference>
<sequence length="293" mass="30418">MKFSPKVTSTPQAKEPTSPPAPTTPTSRIMKIPRTIRSMVSLRSVKSSASSANKDLPGSPSSPEWVPLGEMEKKKTTPSKDKPLPATPAQPSSTRNSLDMFNYQKILETGAGGDDRAGETSLAAAEVVRADSGDYQTPPSYLKGTPRLSPSPLSFSRPRPVPGIQPRGQAWWKAGGSGHGEGVNKPSASLAVSPCVSPSEEGGMELGGEPGADAGGVDGEGQGGAADGKGKEVAWELVGGGAGDVVGLRAWVAGAKEAVEREGDQGRKVRMGRAVKMVEWAAVEWEGFGEGEE</sequence>
<dbReference type="Proteomes" id="UP000243723">
    <property type="component" value="Unassembled WGS sequence"/>
</dbReference>
<evidence type="ECO:0000313" key="3">
    <source>
        <dbReference type="Proteomes" id="UP000243723"/>
    </source>
</evidence>
<name>A0A2P8A067_9PEZI</name>
<feature type="compositionally biased region" description="Polar residues" evidence="1">
    <location>
        <begin position="89"/>
        <end position="98"/>
    </location>
</feature>
<feature type="compositionally biased region" description="Low complexity" evidence="1">
    <location>
        <begin position="37"/>
        <end position="52"/>
    </location>
</feature>
<feature type="region of interest" description="Disordered" evidence="1">
    <location>
        <begin position="129"/>
        <end position="155"/>
    </location>
</feature>
<dbReference type="EMBL" id="NHZQ01000087">
    <property type="protein sequence ID" value="PSK53835.1"/>
    <property type="molecule type" value="Genomic_DNA"/>
</dbReference>
<accession>A0A2P8A067</accession>
<gene>
    <name evidence="2" type="ORF">B9Z65_7641</name>
</gene>
<evidence type="ECO:0000313" key="2">
    <source>
        <dbReference type="EMBL" id="PSK53835.1"/>
    </source>
</evidence>
<protein>
    <submittedName>
        <fullName evidence="2">Uncharacterized protein</fullName>
    </submittedName>
</protein>
<organism evidence="2 3">
    <name type="scientific">Elsinoe australis</name>
    <dbReference type="NCBI Taxonomy" id="40998"/>
    <lineage>
        <taxon>Eukaryota</taxon>
        <taxon>Fungi</taxon>
        <taxon>Dikarya</taxon>
        <taxon>Ascomycota</taxon>
        <taxon>Pezizomycotina</taxon>
        <taxon>Dothideomycetes</taxon>
        <taxon>Dothideomycetidae</taxon>
        <taxon>Myriangiales</taxon>
        <taxon>Elsinoaceae</taxon>
        <taxon>Elsinoe</taxon>
    </lineage>
</organism>
<comment type="caution">
    <text evidence="2">The sequence shown here is derived from an EMBL/GenBank/DDBJ whole genome shotgun (WGS) entry which is preliminary data.</text>
</comment>
<dbReference type="AlphaFoldDB" id="A0A2P8A067"/>
<dbReference type="OrthoDB" id="10672012at2759"/>
<proteinExistence type="predicted"/>